<keyword evidence="2" id="KW-1185">Reference proteome</keyword>
<accession>A0ACC3DVS2</accession>
<protein>
    <submittedName>
        <fullName evidence="1">Uncharacterized protein</fullName>
    </submittedName>
</protein>
<dbReference type="EMBL" id="JAWDJW010000355">
    <property type="protein sequence ID" value="KAK3080906.1"/>
    <property type="molecule type" value="Genomic_DNA"/>
</dbReference>
<proteinExistence type="predicted"/>
<evidence type="ECO:0000313" key="1">
    <source>
        <dbReference type="EMBL" id="KAK3080906.1"/>
    </source>
</evidence>
<dbReference type="Proteomes" id="UP001186974">
    <property type="component" value="Unassembled WGS sequence"/>
</dbReference>
<organism evidence="1 2">
    <name type="scientific">Coniosporium uncinatum</name>
    <dbReference type="NCBI Taxonomy" id="93489"/>
    <lineage>
        <taxon>Eukaryota</taxon>
        <taxon>Fungi</taxon>
        <taxon>Dikarya</taxon>
        <taxon>Ascomycota</taxon>
        <taxon>Pezizomycotina</taxon>
        <taxon>Dothideomycetes</taxon>
        <taxon>Dothideomycetes incertae sedis</taxon>
        <taxon>Coniosporium</taxon>
    </lineage>
</organism>
<gene>
    <name evidence="1" type="ORF">LTS18_012045</name>
</gene>
<sequence>MSPPQDTFRFLDLANELRCLVYDKLLRDGTRFIDLGRPYDPTPWYLKRTTLHDHGILLVNRQVHREYHKAVFETETIRFTPTSYDSWAWFLAEETHLLWLVRKCEMHLDVGAILKNLKEDRKGDGAEGHSLFVKEIATAVLQMQALQDLTLYWNEEGRRSGDDGGGGGDKSRVSDVRMLMEVCHVIHLINRELPELNHLRVVKIETNGSAGKVRYEARNTKDGLVWGDTGKPEYSGRLSVENASLSPIWLGLETSSDEE</sequence>
<evidence type="ECO:0000313" key="2">
    <source>
        <dbReference type="Proteomes" id="UP001186974"/>
    </source>
</evidence>
<name>A0ACC3DVS2_9PEZI</name>
<reference evidence="1" key="1">
    <citation type="submission" date="2024-09" db="EMBL/GenBank/DDBJ databases">
        <title>Black Yeasts Isolated from many extreme environments.</title>
        <authorList>
            <person name="Coleine C."/>
            <person name="Stajich J.E."/>
            <person name="Selbmann L."/>
        </authorList>
    </citation>
    <scope>NUCLEOTIDE SEQUENCE</scope>
    <source>
        <strain evidence="1">CCFEE 5737</strain>
    </source>
</reference>
<comment type="caution">
    <text evidence="1">The sequence shown here is derived from an EMBL/GenBank/DDBJ whole genome shotgun (WGS) entry which is preliminary data.</text>
</comment>